<dbReference type="EC" id="2.7.13.3" evidence="3"/>
<evidence type="ECO:0000256" key="3">
    <source>
        <dbReference type="ARBA" id="ARBA00012438"/>
    </source>
</evidence>
<keyword evidence="14" id="KW-1185">Reference proteome</keyword>
<dbReference type="SUPFAM" id="SSF47384">
    <property type="entry name" value="Homodimeric domain of signal transducing histidine kinase"/>
    <property type="match status" value="1"/>
</dbReference>
<dbReference type="Proteomes" id="UP001340816">
    <property type="component" value="Chromosome"/>
</dbReference>
<dbReference type="Pfam" id="PF00672">
    <property type="entry name" value="HAMP"/>
    <property type="match status" value="1"/>
</dbReference>
<reference evidence="13 14" key="1">
    <citation type="submission" date="2022-10" db="EMBL/GenBank/DDBJ databases">
        <title>The complete genomes of actinobacterial strains from the NBC collection.</title>
        <authorList>
            <person name="Joergensen T.S."/>
            <person name="Alvarez Arevalo M."/>
            <person name="Sterndorff E.B."/>
            <person name="Faurdal D."/>
            <person name="Vuksanovic O."/>
            <person name="Mourched A.-S."/>
            <person name="Charusanti P."/>
            <person name="Shaw S."/>
            <person name="Blin K."/>
            <person name="Weber T."/>
        </authorList>
    </citation>
    <scope>NUCLEOTIDE SEQUENCE [LARGE SCALE GENOMIC DNA]</scope>
    <source>
        <strain evidence="13 14">NBC 01752</strain>
    </source>
</reference>
<dbReference type="Pfam" id="PF02518">
    <property type="entry name" value="HATPase_c"/>
    <property type="match status" value="1"/>
</dbReference>
<evidence type="ECO:0000256" key="1">
    <source>
        <dbReference type="ARBA" id="ARBA00000085"/>
    </source>
</evidence>
<dbReference type="PROSITE" id="PS50109">
    <property type="entry name" value="HIS_KIN"/>
    <property type="match status" value="1"/>
</dbReference>
<evidence type="ECO:0000256" key="9">
    <source>
        <dbReference type="ARBA" id="ARBA00023012"/>
    </source>
</evidence>
<dbReference type="SMART" id="SM00387">
    <property type="entry name" value="HATPase_c"/>
    <property type="match status" value="1"/>
</dbReference>
<dbReference type="InterPro" id="IPR005467">
    <property type="entry name" value="His_kinase_dom"/>
</dbReference>
<dbReference type="InterPro" id="IPR036890">
    <property type="entry name" value="HATPase_C_sf"/>
</dbReference>
<comment type="catalytic activity">
    <reaction evidence="1">
        <text>ATP + protein L-histidine = ADP + protein N-phospho-L-histidine.</text>
        <dbReference type="EC" id="2.7.13.3"/>
    </reaction>
</comment>
<dbReference type="InterPro" id="IPR050736">
    <property type="entry name" value="Sensor_HK_Regulatory"/>
</dbReference>
<keyword evidence="4" id="KW-0597">Phosphoprotein</keyword>
<evidence type="ECO:0000256" key="4">
    <source>
        <dbReference type="ARBA" id="ARBA00022553"/>
    </source>
</evidence>
<dbReference type="SMART" id="SM00304">
    <property type="entry name" value="HAMP"/>
    <property type="match status" value="1"/>
</dbReference>
<dbReference type="InterPro" id="IPR036097">
    <property type="entry name" value="HisK_dim/P_sf"/>
</dbReference>
<dbReference type="Gene3D" id="1.10.287.130">
    <property type="match status" value="1"/>
</dbReference>
<keyword evidence="7 13" id="KW-0418">Kinase</keyword>
<dbReference type="Gene3D" id="6.10.340.10">
    <property type="match status" value="1"/>
</dbReference>
<evidence type="ECO:0000256" key="5">
    <source>
        <dbReference type="ARBA" id="ARBA00022679"/>
    </source>
</evidence>
<proteinExistence type="predicted"/>
<dbReference type="InterPro" id="IPR004358">
    <property type="entry name" value="Sig_transdc_His_kin-like_C"/>
</dbReference>
<feature type="transmembrane region" description="Helical" evidence="10">
    <location>
        <begin position="7"/>
        <end position="29"/>
    </location>
</feature>
<evidence type="ECO:0000313" key="13">
    <source>
        <dbReference type="EMBL" id="WSD12345.1"/>
    </source>
</evidence>
<evidence type="ECO:0000256" key="10">
    <source>
        <dbReference type="SAM" id="Phobius"/>
    </source>
</evidence>
<dbReference type="PANTHER" id="PTHR43711">
    <property type="entry name" value="TWO-COMPONENT HISTIDINE KINASE"/>
    <property type="match status" value="1"/>
</dbReference>
<keyword evidence="5" id="KW-0808">Transferase</keyword>
<evidence type="ECO:0000259" key="11">
    <source>
        <dbReference type="PROSITE" id="PS50109"/>
    </source>
</evidence>
<feature type="domain" description="Histidine kinase" evidence="11">
    <location>
        <begin position="365"/>
        <end position="579"/>
    </location>
</feature>
<dbReference type="PANTHER" id="PTHR43711:SF1">
    <property type="entry name" value="HISTIDINE KINASE 1"/>
    <property type="match status" value="1"/>
</dbReference>
<dbReference type="GO" id="GO:0016301">
    <property type="term" value="F:kinase activity"/>
    <property type="evidence" value="ECO:0007669"/>
    <property type="project" value="UniProtKB-KW"/>
</dbReference>
<protein>
    <recommendedName>
        <fullName evidence="3">histidine kinase</fullName>
        <ecNumber evidence="3">2.7.13.3</ecNumber>
    </recommendedName>
</protein>
<evidence type="ECO:0000256" key="6">
    <source>
        <dbReference type="ARBA" id="ARBA00022692"/>
    </source>
</evidence>
<dbReference type="CDD" id="cd16922">
    <property type="entry name" value="HATPase_EvgS-ArcB-TorS-like"/>
    <property type="match status" value="1"/>
</dbReference>
<dbReference type="Gene3D" id="3.30.565.10">
    <property type="entry name" value="Histidine kinase-like ATPase, C-terminal domain"/>
    <property type="match status" value="1"/>
</dbReference>
<dbReference type="PRINTS" id="PR00344">
    <property type="entry name" value="BCTRLSENSOR"/>
</dbReference>
<dbReference type="EMBL" id="CP109135">
    <property type="protein sequence ID" value="WSD12345.1"/>
    <property type="molecule type" value="Genomic_DNA"/>
</dbReference>
<evidence type="ECO:0000256" key="2">
    <source>
        <dbReference type="ARBA" id="ARBA00004236"/>
    </source>
</evidence>
<dbReference type="SUPFAM" id="SSF158472">
    <property type="entry name" value="HAMP domain-like"/>
    <property type="match status" value="1"/>
</dbReference>
<dbReference type="Pfam" id="PF00512">
    <property type="entry name" value="HisKA"/>
    <property type="match status" value="1"/>
</dbReference>
<dbReference type="RefSeq" id="WP_326757772.1">
    <property type="nucleotide sequence ID" value="NZ_CP109135.1"/>
</dbReference>
<accession>A0ABZ1H1K3</accession>
<evidence type="ECO:0000256" key="7">
    <source>
        <dbReference type="ARBA" id="ARBA00022777"/>
    </source>
</evidence>
<dbReference type="InterPro" id="IPR003594">
    <property type="entry name" value="HATPase_dom"/>
</dbReference>
<dbReference type="InterPro" id="IPR003660">
    <property type="entry name" value="HAMP_dom"/>
</dbReference>
<evidence type="ECO:0000313" key="14">
    <source>
        <dbReference type="Proteomes" id="UP001340816"/>
    </source>
</evidence>
<keyword evidence="10" id="KW-0472">Membrane</keyword>
<keyword evidence="9" id="KW-0902">Two-component regulatory system</keyword>
<evidence type="ECO:0000256" key="8">
    <source>
        <dbReference type="ARBA" id="ARBA00022989"/>
    </source>
</evidence>
<dbReference type="SMART" id="SM00388">
    <property type="entry name" value="HisKA"/>
    <property type="match status" value="1"/>
</dbReference>
<gene>
    <name evidence="13" type="ORF">OHB35_03480</name>
</gene>
<dbReference type="SUPFAM" id="SSF55874">
    <property type="entry name" value="ATPase domain of HSP90 chaperone/DNA topoisomerase II/histidine kinase"/>
    <property type="match status" value="1"/>
</dbReference>
<evidence type="ECO:0000259" key="12">
    <source>
        <dbReference type="PROSITE" id="PS50885"/>
    </source>
</evidence>
<dbReference type="CDD" id="cd06225">
    <property type="entry name" value="HAMP"/>
    <property type="match status" value="1"/>
</dbReference>
<comment type="subcellular location">
    <subcellularLocation>
        <location evidence="2">Cell membrane</location>
    </subcellularLocation>
</comment>
<dbReference type="CDD" id="cd00082">
    <property type="entry name" value="HisKA"/>
    <property type="match status" value="1"/>
</dbReference>
<keyword evidence="6 10" id="KW-0812">Transmembrane</keyword>
<name>A0ABZ1H1K3_STRPH</name>
<keyword evidence="8 10" id="KW-1133">Transmembrane helix</keyword>
<feature type="domain" description="HAMP" evidence="12">
    <location>
        <begin position="307"/>
        <end position="357"/>
    </location>
</feature>
<dbReference type="InterPro" id="IPR003661">
    <property type="entry name" value="HisK_dim/P_dom"/>
</dbReference>
<sequence length="585" mass="63218">MPPHRSLLVRLLATSVLIAVCAIAATAWLTVRTTTGAIRQEQGRILTDDTHLYDTLVGRAATHRDWSQVDGLIGELASSTGRRIVLTTRDRRTIADSDPKAPRPDRVSAVIDPLHVAPAGSADADRIDPRVIGPYRLTADARAKLRAAADRLQACLQRSRAPATRIDRPSGRPVIRIGNDDAAIRYKITGVCPTAELDTPTEPERKALDRLNALAAKCLRDRHESVVGVGLDFIAINPAVQDCVDTARRVQLTPYVAPPALLFIGDAQVPAVASVGLDLSPANTARIAGVTGLVLVLTVCMTVLVGRRLVRPLRALTAAARGPGDRHARVPVTSNDEIGRLAAAFNDLSARREHAEEQRRAMVSDIAHELRSPLNNIRVWLEAAEDGIAEPDDDFTTSLLEEALQLQHLIDDLQDLAAADAGVLRLHREDVFVRDLLHQVATAHRAAADSAGVTLTVRTEDDPKLYADPVRIRQVIGNLVSNAVRHTAARGSVELRAVGAESEVSIEVRDTGQGIEPEELPYVFDRFWRAEKSRSRSTGGSGLGLAIVRQLTHAHDGTVTVHSTPGAGTVFGVTLPVVREDRQRS</sequence>
<dbReference type="PROSITE" id="PS50885">
    <property type="entry name" value="HAMP"/>
    <property type="match status" value="1"/>
</dbReference>
<organism evidence="13 14">
    <name type="scientific">Streptomyces phaeochromogenes</name>
    <dbReference type="NCBI Taxonomy" id="1923"/>
    <lineage>
        <taxon>Bacteria</taxon>
        <taxon>Bacillati</taxon>
        <taxon>Actinomycetota</taxon>
        <taxon>Actinomycetes</taxon>
        <taxon>Kitasatosporales</taxon>
        <taxon>Streptomycetaceae</taxon>
        <taxon>Streptomyces</taxon>
        <taxon>Streptomyces phaeochromogenes group</taxon>
    </lineage>
</organism>